<comment type="caution">
    <text evidence="1">The sequence shown here is derived from an EMBL/GenBank/DDBJ whole genome shotgun (WGS) entry which is preliminary data.</text>
</comment>
<dbReference type="Pfam" id="PF18742">
    <property type="entry name" value="DpnII-MboI"/>
    <property type="match status" value="1"/>
</dbReference>
<accession>A0A9D2N3D9</accession>
<dbReference type="Proteomes" id="UP000823893">
    <property type="component" value="Unassembled WGS sequence"/>
</dbReference>
<protein>
    <submittedName>
        <fullName evidence="1">Uncharacterized protein</fullName>
    </submittedName>
</protein>
<proteinExistence type="predicted"/>
<dbReference type="EMBL" id="DWWV01000058">
    <property type="protein sequence ID" value="HJC10180.1"/>
    <property type="molecule type" value="Genomic_DNA"/>
</dbReference>
<evidence type="ECO:0000313" key="1">
    <source>
        <dbReference type="EMBL" id="HJC10180.1"/>
    </source>
</evidence>
<dbReference type="AlphaFoldDB" id="A0A9D2N3D9"/>
<sequence>MEIIRYIMEAEKLFEINDLQTLKQAFDSWCTNVKVLFIAKGYDRWLPDLEVKMHYLNNEYSDEETRKSLLAALKECVSLLEYCNGPHTLLHSNEKVRLAEQILDNFKFYYRSMFRYPLHKKATLDENTLREIKIGNEYDLQRILHSVLLTVFPTARTEVNSDNGYCGMRADIYIDEPEILIETKCTRNSMSEKQLTDELGADAFHYKADTIFFFVYDKADIIHNEAALTKAFTKEGEQAGKIVKIIILKPADLY</sequence>
<reference evidence="1" key="2">
    <citation type="submission" date="2021-04" db="EMBL/GenBank/DDBJ databases">
        <authorList>
            <person name="Gilroy R."/>
        </authorList>
    </citation>
    <scope>NUCLEOTIDE SEQUENCE</scope>
    <source>
        <strain evidence="1">ChiSxjej6B18-287</strain>
    </source>
</reference>
<organism evidence="1 2">
    <name type="scientific">Candidatus Blautia merdigallinarum</name>
    <dbReference type="NCBI Taxonomy" id="2838495"/>
    <lineage>
        <taxon>Bacteria</taxon>
        <taxon>Bacillati</taxon>
        <taxon>Bacillota</taxon>
        <taxon>Clostridia</taxon>
        <taxon>Lachnospirales</taxon>
        <taxon>Lachnospiraceae</taxon>
        <taxon>Blautia</taxon>
    </lineage>
</organism>
<reference evidence="1" key="1">
    <citation type="journal article" date="2021" name="PeerJ">
        <title>Extensive microbial diversity within the chicken gut microbiome revealed by metagenomics and culture.</title>
        <authorList>
            <person name="Gilroy R."/>
            <person name="Ravi A."/>
            <person name="Getino M."/>
            <person name="Pursley I."/>
            <person name="Horton D.L."/>
            <person name="Alikhan N.F."/>
            <person name="Baker D."/>
            <person name="Gharbi K."/>
            <person name="Hall N."/>
            <person name="Watson M."/>
            <person name="Adriaenssens E.M."/>
            <person name="Foster-Nyarko E."/>
            <person name="Jarju S."/>
            <person name="Secka A."/>
            <person name="Antonio M."/>
            <person name="Oren A."/>
            <person name="Chaudhuri R.R."/>
            <person name="La Ragione R."/>
            <person name="Hildebrand F."/>
            <person name="Pallen M.J."/>
        </authorList>
    </citation>
    <scope>NUCLEOTIDE SEQUENCE</scope>
    <source>
        <strain evidence="1">ChiSxjej6B18-287</strain>
    </source>
</reference>
<name>A0A9D2N3D9_9FIRM</name>
<gene>
    <name evidence="1" type="ORF">H9935_05110</name>
</gene>
<evidence type="ECO:0000313" key="2">
    <source>
        <dbReference type="Proteomes" id="UP000823893"/>
    </source>
</evidence>